<dbReference type="CDD" id="cd07377">
    <property type="entry name" value="WHTH_GntR"/>
    <property type="match status" value="1"/>
</dbReference>
<dbReference type="InterPro" id="IPR008920">
    <property type="entry name" value="TF_FadR/GntR_C"/>
</dbReference>
<gene>
    <name evidence="6" type="ORF">AB0I59_06005</name>
</gene>
<comment type="caution">
    <text evidence="6">The sequence shown here is derived from an EMBL/GenBank/DDBJ whole genome shotgun (WGS) entry which is preliminary data.</text>
</comment>
<evidence type="ECO:0000313" key="7">
    <source>
        <dbReference type="Proteomes" id="UP001551675"/>
    </source>
</evidence>
<keyword evidence="2" id="KW-0238">DNA-binding</keyword>
<dbReference type="InterPro" id="IPR036390">
    <property type="entry name" value="WH_DNA-bd_sf"/>
</dbReference>
<keyword evidence="7" id="KW-1185">Reference proteome</keyword>
<keyword evidence="3" id="KW-0804">Transcription</keyword>
<dbReference type="SMART" id="SM00895">
    <property type="entry name" value="FCD"/>
    <property type="match status" value="1"/>
</dbReference>
<organism evidence="6 7">
    <name type="scientific">Microtetraspora glauca</name>
    <dbReference type="NCBI Taxonomy" id="1996"/>
    <lineage>
        <taxon>Bacteria</taxon>
        <taxon>Bacillati</taxon>
        <taxon>Actinomycetota</taxon>
        <taxon>Actinomycetes</taxon>
        <taxon>Streptosporangiales</taxon>
        <taxon>Streptosporangiaceae</taxon>
        <taxon>Microtetraspora</taxon>
    </lineage>
</organism>
<dbReference type="Gene3D" id="1.10.10.10">
    <property type="entry name" value="Winged helix-like DNA-binding domain superfamily/Winged helix DNA-binding domain"/>
    <property type="match status" value="1"/>
</dbReference>
<evidence type="ECO:0000256" key="2">
    <source>
        <dbReference type="ARBA" id="ARBA00023125"/>
    </source>
</evidence>
<sequence>MSTDRRTADATGPRRPAVRTKRHRLSEDVADAIKDRLIADGLKPGDRLPTEPELVEHYDVSRTVIREASRILVERGLVDIRPGRGMVVADFDGTSMSRQYELMLELMQGSFRHLMEMRLVLEIGMTEYAAARHTPADARRIRMAIESFAASGDSHEAALESDLEFHTAIAFASHNPFFIHIVNPVNDYLRKAYQPSLGYQAARGQTLAEHTAIAEAIFERDAKKAGRLARRHLIRILETSSELVPDVEDARGTSTDPGEQ</sequence>
<dbReference type="InterPro" id="IPR011711">
    <property type="entry name" value="GntR_C"/>
</dbReference>
<name>A0ABV3G962_MICGL</name>
<evidence type="ECO:0000256" key="4">
    <source>
        <dbReference type="SAM" id="MobiDB-lite"/>
    </source>
</evidence>
<dbReference type="Proteomes" id="UP001551675">
    <property type="component" value="Unassembled WGS sequence"/>
</dbReference>
<dbReference type="PRINTS" id="PR00035">
    <property type="entry name" value="HTHGNTR"/>
</dbReference>
<dbReference type="SUPFAM" id="SSF46785">
    <property type="entry name" value="Winged helix' DNA-binding domain"/>
    <property type="match status" value="1"/>
</dbReference>
<evidence type="ECO:0000259" key="5">
    <source>
        <dbReference type="PROSITE" id="PS50949"/>
    </source>
</evidence>
<evidence type="ECO:0000313" key="6">
    <source>
        <dbReference type="EMBL" id="MEV0968169.1"/>
    </source>
</evidence>
<evidence type="ECO:0000256" key="1">
    <source>
        <dbReference type="ARBA" id="ARBA00023015"/>
    </source>
</evidence>
<dbReference type="SMART" id="SM00345">
    <property type="entry name" value="HTH_GNTR"/>
    <property type="match status" value="1"/>
</dbReference>
<keyword evidence="1" id="KW-0805">Transcription regulation</keyword>
<dbReference type="RefSeq" id="WP_358130519.1">
    <property type="nucleotide sequence ID" value="NZ_JBFALK010000002.1"/>
</dbReference>
<accession>A0ABV3G962</accession>
<dbReference type="PANTHER" id="PTHR43537">
    <property type="entry name" value="TRANSCRIPTIONAL REGULATOR, GNTR FAMILY"/>
    <property type="match status" value="1"/>
</dbReference>
<dbReference type="PANTHER" id="PTHR43537:SF5">
    <property type="entry name" value="UXU OPERON TRANSCRIPTIONAL REGULATOR"/>
    <property type="match status" value="1"/>
</dbReference>
<protein>
    <submittedName>
        <fullName evidence="6">FadR/GntR family transcriptional regulator</fullName>
    </submittedName>
</protein>
<dbReference type="Pfam" id="PF07729">
    <property type="entry name" value="FCD"/>
    <property type="match status" value="1"/>
</dbReference>
<dbReference type="InterPro" id="IPR000524">
    <property type="entry name" value="Tscrpt_reg_HTH_GntR"/>
</dbReference>
<feature type="region of interest" description="Disordered" evidence="4">
    <location>
        <begin position="1"/>
        <end position="24"/>
    </location>
</feature>
<feature type="domain" description="HTH gntR-type" evidence="5">
    <location>
        <begin position="23"/>
        <end position="91"/>
    </location>
</feature>
<dbReference type="PROSITE" id="PS50949">
    <property type="entry name" value="HTH_GNTR"/>
    <property type="match status" value="1"/>
</dbReference>
<reference evidence="6 7" key="1">
    <citation type="submission" date="2024-06" db="EMBL/GenBank/DDBJ databases">
        <title>The Natural Products Discovery Center: Release of the First 8490 Sequenced Strains for Exploring Actinobacteria Biosynthetic Diversity.</title>
        <authorList>
            <person name="Kalkreuter E."/>
            <person name="Kautsar S.A."/>
            <person name="Yang D."/>
            <person name="Bader C.D."/>
            <person name="Teijaro C.N."/>
            <person name="Fluegel L."/>
            <person name="Davis C.M."/>
            <person name="Simpson J.R."/>
            <person name="Lauterbach L."/>
            <person name="Steele A.D."/>
            <person name="Gui C."/>
            <person name="Meng S."/>
            <person name="Li G."/>
            <person name="Viehrig K."/>
            <person name="Ye F."/>
            <person name="Su P."/>
            <person name="Kiefer A.F."/>
            <person name="Nichols A."/>
            <person name="Cepeda A.J."/>
            <person name="Yan W."/>
            <person name="Fan B."/>
            <person name="Jiang Y."/>
            <person name="Adhikari A."/>
            <person name="Zheng C.-J."/>
            <person name="Schuster L."/>
            <person name="Cowan T.M."/>
            <person name="Smanski M.J."/>
            <person name="Chevrette M.G."/>
            <person name="De Carvalho L.P.S."/>
            <person name="Shen B."/>
        </authorList>
    </citation>
    <scope>NUCLEOTIDE SEQUENCE [LARGE SCALE GENOMIC DNA]</scope>
    <source>
        <strain evidence="6 7">NPDC050100</strain>
    </source>
</reference>
<dbReference type="Pfam" id="PF00392">
    <property type="entry name" value="GntR"/>
    <property type="match status" value="1"/>
</dbReference>
<evidence type="ECO:0000256" key="3">
    <source>
        <dbReference type="ARBA" id="ARBA00023163"/>
    </source>
</evidence>
<proteinExistence type="predicted"/>
<dbReference type="InterPro" id="IPR036388">
    <property type="entry name" value="WH-like_DNA-bd_sf"/>
</dbReference>
<dbReference type="Gene3D" id="1.20.120.530">
    <property type="entry name" value="GntR ligand-binding domain-like"/>
    <property type="match status" value="1"/>
</dbReference>
<dbReference type="EMBL" id="JBFALK010000002">
    <property type="protein sequence ID" value="MEV0968169.1"/>
    <property type="molecule type" value="Genomic_DNA"/>
</dbReference>
<dbReference type="SUPFAM" id="SSF48008">
    <property type="entry name" value="GntR ligand-binding domain-like"/>
    <property type="match status" value="1"/>
</dbReference>